<protein>
    <recommendedName>
        <fullName evidence="5">DUF4367 domain-containing protein</fullName>
    </recommendedName>
</protein>
<name>A0ABU0DSI0_9BACI</name>
<evidence type="ECO:0000313" key="4">
    <source>
        <dbReference type="Proteomes" id="UP001236723"/>
    </source>
</evidence>
<evidence type="ECO:0000256" key="2">
    <source>
        <dbReference type="SAM" id="SignalP"/>
    </source>
</evidence>
<evidence type="ECO:0008006" key="5">
    <source>
        <dbReference type="Google" id="ProtNLM"/>
    </source>
</evidence>
<feature type="region of interest" description="Disordered" evidence="1">
    <location>
        <begin position="159"/>
        <end position="178"/>
    </location>
</feature>
<evidence type="ECO:0000313" key="3">
    <source>
        <dbReference type="EMBL" id="MDQ0351294.1"/>
    </source>
</evidence>
<reference evidence="3 4" key="1">
    <citation type="submission" date="2023-07" db="EMBL/GenBank/DDBJ databases">
        <title>Genomic Encyclopedia of Type Strains, Phase IV (KMG-IV): sequencing the most valuable type-strain genomes for metagenomic binning, comparative biology and taxonomic classification.</title>
        <authorList>
            <person name="Goeker M."/>
        </authorList>
    </citation>
    <scope>NUCLEOTIDE SEQUENCE [LARGE SCALE GENOMIC DNA]</scope>
    <source>
        <strain evidence="3 4">DSM 15448</strain>
    </source>
</reference>
<sequence length="178" mass="20651">MKYIKILPLVFVVVISACSPSAEEAFNQAESEVRSVVLSSEDIEPNYSFDRFDTYKPENFQVTDENQHNVVFNDGDQPYVLFVNEFEEPNSKWFYNRIQDEGVYLRTIETDDAFAYIHAIEHDDQYEVHLGIGGIKMSTVTNLNQVEDDAKLMIEIISSVEQNEEDEDEDEDEDEEEE</sequence>
<accession>A0ABU0DSI0</accession>
<gene>
    <name evidence="3" type="ORF">J2R98_001097</name>
</gene>
<dbReference type="EMBL" id="JAUSUP010000001">
    <property type="protein sequence ID" value="MDQ0351294.1"/>
    <property type="molecule type" value="Genomic_DNA"/>
</dbReference>
<dbReference type="Proteomes" id="UP001236723">
    <property type="component" value="Unassembled WGS sequence"/>
</dbReference>
<feature type="compositionally biased region" description="Acidic residues" evidence="1">
    <location>
        <begin position="162"/>
        <end position="178"/>
    </location>
</feature>
<feature type="signal peptide" evidence="2">
    <location>
        <begin position="1"/>
        <end position="24"/>
    </location>
</feature>
<dbReference type="RefSeq" id="WP_307066859.1">
    <property type="nucleotide sequence ID" value="NZ_JAUSUP010000001.1"/>
</dbReference>
<feature type="chain" id="PRO_5045959927" description="DUF4367 domain-containing protein" evidence="2">
    <location>
        <begin position="25"/>
        <end position="178"/>
    </location>
</feature>
<organism evidence="3 4">
    <name type="scientific">Alkalibacillus filiformis</name>
    <dbReference type="NCBI Taxonomy" id="200990"/>
    <lineage>
        <taxon>Bacteria</taxon>
        <taxon>Bacillati</taxon>
        <taxon>Bacillota</taxon>
        <taxon>Bacilli</taxon>
        <taxon>Bacillales</taxon>
        <taxon>Bacillaceae</taxon>
        <taxon>Alkalibacillus</taxon>
    </lineage>
</organism>
<keyword evidence="2" id="KW-0732">Signal</keyword>
<evidence type="ECO:0000256" key="1">
    <source>
        <dbReference type="SAM" id="MobiDB-lite"/>
    </source>
</evidence>
<comment type="caution">
    <text evidence="3">The sequence shown here is derived from an EMBL/GenBank/DDBJ whole genome shotgun (WGS) entry which is preliminary data.</text>
</comment>
<proteinExistence type="predicted"/>
<keyword evidence="4" id="KW-1185">Reference proteome</keyword>
<dbReference type="PROSITE" id="PS51257">
    <property type="entry name" value="PROKAR_LIPOPROTEIN"/>
    <property type="match status" value="1"/>
</dbReference>